<dbReference type="Proteomes" id="UP001549920">
    <property type="component" value="Unassembled WGS sequence"/>
</dbReference>
<evidence type="ECO:0000259" key="2">
    <source>
        <dbReference type="PROSITE" id="PS50158"/>
    </source>
</evidence>
<reference evidence="3 4" key="1">
    <citation type="submission" date="2024-06" db="EMBL/GenBank/DDBJ databases">
        <title>A chromosome-level genome assembly of beet webworm, Loxostege sticticalis.</title>
        <authorList>
            <person name="Zhang Y."/>
        </authorList>
    </citation>
    <scope>NUCLEOTIDE SEQUENCE [LARGE SCALE GENOMIC DNA]</scope>
    <source>
        <strain evidence="3">AQ026</strain>
        <tissue evidence="3">Whole body</tissue>
    </source>
</reference>
<accession>A0ABR3H598</accession>
<dbReference type="Pfam" id="PF14223">
    <property type="entry name" value="Retrotran_gag_2"/>
    <property type="match status" value="1"/>
</dbReference>
<dbReference type="InterPro" id="IPR001878">
    <property type="entry name" value="Znf_CCHC"/>
</dbReference>
<dbReference type="PANTHER" id="PTHR47592:SF27">
    <property type="entry name" value="OS08G0421700 PROTEIN"/>
    <property type="match status" value="1"/>
</dbReference>
<dbReference type="PANTHER" id="PTHR47592">
    <property type="entry name" value="PBF68 PROTEIN"/>
    <property type="match status" value="1"/>
</dbReference>
<dbReference type="EMBL" id="JBEUOH010000026">
    <property type="protein sequence ID" value="KAL0859740.1"/>
    <property type="molecule type" value="Genomic_DNA"/>
</dbReference>
<organism evidence="3 4">
    <name type="scientific">Loxostege sticticalis</name>
    <name type="common">Beet webworm moth</name>
    <dbReference type="NCBI Taxonomy" id="481309"/>
    <lineage>
        <taxon>Eukaryota</taxon>
        <taxon>Metazoa</taxon>
        <taxon>Ecdysozoa</taxon>
        <taxon>Arthropoda</taxon>
        <taxon>Hexapoda</taxon>
        <taxon>Insecta</taxon>
        <taxon>Pterygota</taxon>
        <taxon>Neoptera</taxon>
        <taxon>Endopterygota</taxon>
        <taxon>Lepidoptera</taxon>
        <taxon>Glossata</taxon>
        <taxon>Ditrysia</taxon>
        <taxon>Pyraloidea</taxon>
        <taxon>Crambidae</taxon>
        <taxon>Pyraustinae</taxon>
        <taxon>Loxostege</taxon>
    </lineage>
</organism>
<dbReference type="InterPro" id="IPR054722">
    <property type="entry name" value="PolX-like_BBD"/>
</dbReference>
<evidence type="ECO:0000256" key="1">
    <source>
        <dbReference type="PROSITE-ProRule" id="PRU00047"/>
    </source>
</evidence>
<comment type="caution">
    <text evidence="3">The sequence shown here is derived from an EMBL/GenBank/DDBJ whole genome shotgun (WGS) entry which is preliminary data.</text>
</comment>
<dbReference type="Pfam" id="PF00098">
    <property type="entry name" value="zf-CCHC"/>
    <property type="match status" value="1"/>
</dbReference>
<dbReference type="PROSITE" id="PS50158">
    <property type="entry name" value="ZF_CCHC"/>
    <property type="match status" value="1"/>
</dbReference>
<evidence type="ECO:0000313" key="3">
    <source>
        <dbReference type="EMBL" id="KAL0859740.1"/>
    </source>
</evidence>
<evidence type="ECO:0000313" key="4">
    <source>
        <dbReference type="Proteomes" id="UP001549920"/>
    </source>
</evidence>
<keyword evidence="1" id="KW-0863">Zinc-finger</keyword>
<protein>
    <recommendedName>
        <fullName evidence="2">CCHC-type domain-containing protein</fullName>
    </recommendedName>
</protein>
<name>A0ABR3H598_LOXSC</name>
<keyword evidence="1" id="KW-0862">Zinc</keyword>
<proteinExistence type="predicted"/>
<sequence>MECYINKIIDVTQQLSDMGTPLEDDFIAVLMLNGLTSDYDPLIMALENSKLGKLESETVKNKLLQESLRRDEKADTTALFTRKQVKCFRCKKPGHIKRNCPKYSQKEKAENRSKQYNSGDKALLSALSVNLKHDVWYLDSGATNHMCNNRSIMSDIKTTKRCQVNVANGQKLSTAECGNVKLKMKLILK</sequence>
<keyword evidence="1" id="KW-0479">Metal-binding</keyword>
<feature type="domain" description="CCHC-type" evidence="2">
    <location>
        <begin position="86"/>
        <end position="102"/>
    </location>
</feature>
<dbReference type="Gene3D" id="4.10.60.10">
    <property type="entry name" value="Zinc finger, CCHC-type"/>
    <property type="match status" value="1"/>
</dbReference>
<dbReference type="SMART" id="SM00343">
    <property type="entry name" value="ZnF_C2HC"/>
    <property type="match status" value="1"/>
</dbReference>
<dbReference type="Pfam" id="PF22936">
    <property type="entry name" value="Pol_BBD"/>
    <property type="match status" value="1"/>
</dbReference>
<keyword evidence="4" id="KW-1185">Reference proteome</keyword>
<dbReference type="SUPFAM" id="SSF57756">
    <property type="entry name" value="Retrovirus zinc finger-like domains"/>
    <property type="match status" value="1"/>
</dbReference>
<gene>
    <name evidence="3" type="ORF">ABMA27_010101</name>
</gene>
<dbReference type="InterPro" id="IPR036875">
    <property type="entry name" value="Znf_CCHC_sf"/>
</dbReference>